<dbReference type="GO" id="GO:0005886">
    <property type="term" value="C:plasma membrane"/>
    <property type="evidence" value="ECO:0007669"/>
    <property type="project" value="UniProtKB-SubCell"/>
</dbReference>
<evidence type="ECO:0000256" key="7">
    <source>
        <dbReference type="ARBA" id="ARBA00023136"/>
    </source>
</evidence>
<dbReference type="PANTHER" id="PTHR33281:SF19">
    <property type="entry name" value="VOLTAGE-DEPENDENT ANION CHANNEL-FORMING PROTEIN YNEE"/>
    <property type="match status" value="1"/>
</dbReference>
<dbReference type="GO" id="GO:0005254">
    <property type="term" value="F:chloride channel activity"/>
    <property type="evidence" value="ECO:0007669"/>
    <property type="project" value="InterPro"/>
</dbReference>
<sequence>MYTRKRYSIKNMILWTRVETIVLIFIALLPTVLYKVFGFTWLHLPWLPIALIGTAVAFIISFQNNVAYDRLWEARKIWGGIVNVSRFWAVMVMDNINNDEADIPKSEEELYNEKKTFIYRHIAWMAALRHAMRQLKPWESLLDDMTNREWHANIVIPERDISLEEELSSLISEEEQKYVLERANKATAILSLQSRHLDQLKKSKHLWKFTFLEMENIIKDLFDLQGKSERIKNFPYPRQYATLNSLFLWIFIILLPFGVIPEFTAIGQKIIANFPTIGDYFVWASIPFIVIISWVFHTMERIGRVSENPFEGSPNDVPISTIARGIEIDLRQMLAEGPDRIPKPYPSKYDVQM</sequence>
<evidence type="ECO:0000256" key="5">
    <source>
        <dbReference type="ARBA" id="ARBA00022989"/>
    </source>
</evidence>
<keyword evidence="3" id="KW-1003">Cell membrane</keyword>
<evidence type="ECO:0000256" key="9">
    <source>
        <dbReference type="SAM" id="Phobius"/>
    </source>
</evidence>
<keyword evidence="2" id="KW-0813">Transport</keyword>
<feature type="transmembrane region" description="Helical" evidence="9">
    <location>
        <begin position="12"/>
        <end position="34"/>
    </location>
</feature>
<feature type="transmembrane region" description="Helical" evidence="9">
    <location>
        <begin position="240"/>
        <end position="260"/>
    </location>
</feature>
<gene>
    <name evidence="10" type="ORF">HH304_03835</name>
</gene>
<keyword evidence="11" id="KW-1185">Reference proteome</keyword>
<evidence type="ECO:0000256" key="1">
    <source>
        <dbReference type="ARBA" id="ARBA00004651"/>
    </source>
</evidence>
<dbReference type="RefSeq" id="WP_169678139.1">
    <property type="nucleotide sequence ID" value="NZ_JABBNU010000002.1"/>
</dbReference>
<keyword evidence="6" id="KW-0406">Ion transport</keyword>
<keyword evidence="5 9" id="KW-1133">Transmembrane helix</keyword>
<dbReference type="Pfam" id="PF25539">
    <property type="entry name" value="Bestrophin_2"/>
    <property type="match status" value="1"/>
</dbReference>
<evidence type="ECO:0000256" key="8">
    <source>
        <dbReference type="ARBA" id="ARBA00034708"/>
    </source>
</evidence>
<evidence type="ECO:0000256" key="4">
    <source>
        <dbReference type="ARBA" id="ARBA00022692"/>
    </source>
</evidence>
<reference evidence="10 11" key="1">
    <citation type="submission" date="2020-04" db="EMBL/GenBank/DDBJ databases">
        <title>Flammeovirgaceae bacterium KN852 isolated from deep sea.</title>
        <authorList>
            <person name="Zhang D.-C."/>
        </authorList>
    </citation>
    <scope>NUCLEOTIDE SEQUENCE [LARGE SCALE GENOMIC DNA]</scope>
    <source>
        <strain evidence="10 11">KN852</strain>
    </source>
</reference>
<comment type="similarity">
    <text evidence="8">Belongs to the anion channel-forming bestrophin (TC 1.A.46) family.</text>
</comment>
<evidence type="ECO:0008006" key="12">
    <source>
        <dbReference type="Google" id="ProtNLM"/>
    </source>
</evidence>
<dbReference type="PANTHER" id="PTHR33281">
    <property type="entry name" value="UPF0187 PROTEIN YNEE"/>
    <property type="match status" value="1"/>
</dbReference>
<keyword evidence="7 9" id="KW-0472">Membrane</keyword>
<name>A0A848IT53_9BACT</name>
<keyword evidence="4 9" id="KW-0812">Transmembrane</keyword>
<evidence type="ECO:0000256" key="3">
    <source>
        <dbReference type="ARBA" id="ARBA00022475"/>
    </source>
</evidence>
<dbReference type="InterPro" id="IPR044669">
    <property type="entry name" value="YneE/VCCN1/2-like"/>
</dbReference>
<evidence type="ECO:0000313" key="10">
    <source>
        <dbReference type="EMBL" id="NMM47517.1"/>
    </source>
</evidence>
<dbReference type="Proteomes" id="UP000559010">
    <property type="component" value="Unassembled WGS sequence"/>
</dbReference>
<dbReference type="AlphaFoldDB" id="A0A848IT53"/>
<evidence type="ECO:0000313" key="11">
    <source>
        <dbReference type="Proteomes" id="UP000559010"/>
    </source>
</evidence>
<comment type="subcellular location">
    <subcellularLocation>
        <location evidence="1">Cell membrane</location>
        <topology evidence="1">Multi-pass membrane protein</topology>
    </subcellularLocation>
</comment>
<dbReference type="EMBL" id="JABBNU010000002">
    <property type="protein sequence ID" value="NMM47517.1"/>
    <property type="molecule type" value="Genomic_DNA"/>
</dbReference>
<comment type="caution">
    <text evidence="10">The sequence shown here is derived from an EMBL/GenBank/DDBJ whole genome shotgun (WGS) entry which is preliminary data.</text>
</comment>
<organism evidence="10 11">
    <name type="scientific">Marinigracilibium pacificum</name>
    <dbReference type="NCBI Taxonomy" id="2729599"/>
    <lineage>
        <taxon>Bacteria</taxon>
        <taxon>Pseudomonadati</taxon>
        <taxon>Bacteroidota</taxon>
        <taxon>Cytophagia</taxon>
        <taxon>Cytophagales</taxon>
        <taxon>Flammeovirgaceae</taxon>
        <taxon>Marinigracilibium</taxon>
    </lineage>
</organism>
<feature type="transmembrane region" description="Helical" evidence="9">
    <location>
        <begin position="280"/>
        <end position="296"/>
    </location>
</feature>
<evidence type="ECO:0000256" key="2">
    <source>
        <dbReference type="ARBA" id="ARBA00022448"/>
    </source>
</evidence>
<proteinExistence type="inferred from homology"/>
<feature type="transmembrane region" description="Helical" evidence="9">
    <location>
        <begin position="46"/>
        <end position="68"/>
    </location>
</feature>
<evidence type="ECO:0000256" key="6">
    <source>
        <dbReference type="ARBA" id="ARBA00023065"/>
    </source>
</evidence>
<accession>A0A848IT53</accession>
<protein>
    <recommendedName>
        <fullName evidence="12">Multidrug transporter</fullName>
    </recommendedName>
</protein>